<feature type="compositionally biased region" description="Basic and acidic residues" evidence="1">
    <location>
        <begin position="127"/>
        <end position="137"/>
    </location>
</feature>
<dbReference type="Pfam" id="PF10066">
    <property type="entry name" value="DUF2304"/>
    <property type="match status" value="1"/>
</dbReference>
<evidence type="ECO:0000313" key="3">
    <source>
        <dbReference type="EMBL" id="MBO2988397.1"/>
    </source>
</evidence>
<name>A0A939Q9Z6_9MICO</name>
<protein>
    <submittedName>
        <fullName evidence="3">DUF2304 domain-containing protein</fullName>
    </submittedName>
</protein>
<keyword evidence="2" id="KW-0472">Membrane</keyword>
<feature type="transmembrane region" description="Helical" evidence="2">
    <location>
        <begin position="35"/>
        <end position="56"/>
    </location>
</feature>
<dbReference type="EMBL" id="JAGFBF010000001">
    <property type="protein sequence ID" value="MBO2988397.1"/>
    <property type="molecule type" value="Genomic_DNA"/>
</dbReference>
<reference evidence="3" key="1">
    <citation type="submission" date="2021-03" db="EMBL/GenBank/DDBJ databases">
        <title>Leucobacter chromiisoli sp. nov., isolated from chromium-containing soil of chemical plant.</title>
        <authorList>
            <person name="Xu Z."/>
        </authorList>
    </citation>
    <scope>NUCLEOTIDE SEQUENCE</scope>
    <source>
        <strain evidence="3">K 70/01</strain>
    </source>
</reference>
<evidence type="ECO:0000256" key="2">
    <source>
        <dbReference type="SAM" id="Phobius"/>
    </source>
</evidence>
<keyword evidence="2" id="KW-0812">Transmembrane</keyword>
<evidence type="ECO:0000313" key="4">
    <source>
        <dbReference type="Proteomes" id="UP000668403"/>
    </source>
</evidence>
<gene>
    <name evidence="3" type="ORF">J4H85_00090</name>
</gene>
<keyword evidence="2" id="KW-1133">Transmembrane helix</keyword>
<dbReference type="AlphaFoldDB" id="A0A939Q9Z6"/>
<feature type="transmembrane region" description="Helical" evidence="2">
    <location>
        <begin position="68"/>
        <end position="85"/>
    </location>
</feature>
<dbReference type="Proteomes" id="UP000668403">
    <property type="component" value="Unassembled WGS sequence"/>
</dbReference>
<accession>A0A939Q9Z6</accession>
<dbReference type="RefSeq" id="WP_208235743.1">
    <property type="nucleotide sequence ID" value="NZ_BAAAQU010000001.1"/>
</dbReference>
<sequence>MFLIQFILIVGIVIATTAAVRFLPGDRSLALKRIIALLFVIAAVLAIIFPDALTTIANFVGVGRGADLLLYILVVMVLLFAVATVRAKARSDARVTDLARAVALLEARLTERMRDADEPSGSTKPSKPNDDDGEDHA</sequence>
<organism evidence="3 4">
    <name type="scientific">Leucobacter tardus</name>
    <dbReference type="NCBI Taxonomy" id="501483"/>
    <lineage>
        <taxon>Bacteria</taxon>
        <taxon>Bacillati</taxon>
        <taxon>Actinomycetota</taxon>
        <taxon>Actinomycetes</taxon>
        <taxon>Micrococcales</taxon>
        <taxon>Microbacteriaceae</taxon>
        <taxon>Leucobacter</taxon>
    </lineage>
</organism>
<proteinExistence type="predicted"/>
<evidence type="ECO:0000256" key="1">
    <source>
        <dbReference type="SAM" id="MobiDB-lite"/>
    </source>
</evidence>
<comment type="caution">
    <text evidence="3">The sequence shown here is derived from an EMBL/GenBank/DDBJ whole genome shotgun (WGS) entry which is preliminary data.</text>
</comment>
<keyword evidence="4" id="KW-1185">Reference proteome</keyword>
<feature type="region of interest" description="Disordered" evidence="1">
    <location>
        <begin position="112"/>
        <end position="137"/>
    </location>
</feature>
<dbReference type="InterPro" id="IPR019277">
    <property type="entry name" value="DUF2304"/>
</dbReference>
<feature type="transmembrane region" description="Helical" evidence="2">
    <location>
        <begin position="6"/>
        <end position="23"/>
    </location>
</feature>